<accession>A0A4S8Q2Z8</accession>
<dbReference type="EMBL" id="STGU01000004">
    <property type="protein sequence ID" value="THV36902.1"/>
    <property type="molecule type" value="Genomic_DNA"/>
</dbReference>
<proteinExistence type="predicted"/>
<protein>
    <submittedName>
        <fullName evidence="1">Uncharacterized protein</fullName>
    </submittedName>
</protein>
<sequence length="88" mass="10369">MEQKVYPILTRLVGVETRESDDRKEIIIRLEFEVDNPDDLYQVEVRFDPVLITNPEQLRPLFDKHRIAISPKCIDVWDEAVATLFAQQ</sequence>
<comment type="caution">
    <text evidence="1">The sequence shown here is derived from an EMBL/GenBank/DDBJ whole genome shotgun (WGS) entry which is preliminary data.</text>
</comment>
<organism evidence="1 2">
    <name type="scientific">Rhizobium rosettiformans W3</name>
    <dbReference type="NCBI Taxonomy" id="538378"/>
    <lineage>
        <taxon>Bacteria</taxon>
        <taxon>Pseudomonadati</taxon>
        <taxon>Pseudomonadota</taxon>
        <taxon>Alphaproteobacteria</taxon>
        <taxon>Hyphomicrobiales</taxon>
        <taxon>Rhizobiaceae</taxon>
        <taxon>Rhizobium/Agrobacterium group</taxon>
        <taxon>Rhizobium</taxon>
    </lineage>
</organism>
<evidence type="ECO:0000313" key="2">
    <source>
        <dbReference type="Proteomes" id="UP000307378"/>
    </source>
</evidence>
<dbReference type="RefSeq" id="WP_136540339.1">
    <property type="nucleotide sequence ID" value="NZ_STGU01000004.1"/>
</dbReference>
<gene>
    <name evidence="1" type="ORF">FAA86_10430</name>
</gene>
<evidence type="ECO:0000313" key="1">
    <source>
        <dbReference type="EMBL" id="THV36902.1"/>
    </source>
</evidence>
<dbReference type="Proteomes" id="UP000307378">
    <property type="component" value="Unassembled WGS sequence"/>
</dbReference>
<name>A0A4S8Q2Z8_9HYPH</name>
<reference evidence="1 2" key="1">
    <citation type="submission" date="2019-04" db="EMBL/GenBank/DDBJ databases">
        <title>genome sequence of strain W3.</title>
        <authorList>
            <person name="Gao J."/>
            <person name="Sun J."/>
        </authorList>
    </citation>
    <scope>NUCLEOTIDE SEQUENCE [LARGE SCALE GENOMIC DNA]</scope>
    <source>
        <strain evidence="1 2">W3</strain>
    </source>
</reference>
<dbReference type="AlphaFoldDB" id="A0A4S8Q2Z8"/>